<proteinExistence type="predicted"/>
<dbReference type="AlphaFoldDB" id="A0A8X7TS33"/>
<name>A0A8X7TS33_BRACI</name>
<evidence type="ECO:0000256" key="1">
    <source>
        <dbReference type="SAM" id="Phobius"/>
    </source>
</evidence>
<accession>A0A8X7TS33</accession>
<organism evidence="2 3">
    <name type="scientific">Brassica carinata</name>
    <name type="common">Ethiopian mustard</name>
    <name type="synonym">Abyssinian cabbage</name>
    <dbReference type="NCBI Taxonomy" id="52824"/>
    <lineage>
        <taxon>Eukaryota</taxon>
        <taxon>Viridiplantae</taxon>
        <taxon>Streptophyta</taxon>
        <taxon>Embryophyta</taxon>
        <taxon>Tracheophyta</taxon>
        <taxon>Spermatophyta</taxon>
        <taxon>Magnoliopsida</taxon>
        <taxon>eudicotyledons</taxon>
        <taxon>Gunneridae</taxon>
        <taxon>Pentapetalae</taxon>
        <taxon>rosids</taxon>
        <taxon>malvids</taxon>
        <taxon>Brassicales</taxon>
        <taxon>Brassicaceae</taxon>
        <taxon>Brassiceae</taxon>
        <taxon>Brassica</taxon>
    </lineage>
</organism>
<reference evidence="2 3" key="1">
    <citation type="submission" date="2020-02" db="EMBL/GenBank/DDBJ databases">
        <authorList>
            <person name="Ma Q."/>
            <person name="Huang Y."/>
            <person name="Song X."/>
            <person name="Pei D."/>
        </authorList>
    </citation>
    <scope>NUCLEOTIDE SEQUENCE [LARGE SCALE GENOMIC DNA]</scope>
    <source>
        <strain evidence="2">Sxm20200214</strain>
        <tissue evidence="2">Leaf</tissue>
    </source>
</reference>
<keyword evidence="3" id="KW-1185">Reference proteome</keyword>
<sequence>MLSFGFINVVLFVLFAAVHFAITAYYSVHLAVGGLYCSPRRHCLSRSPPIAVHPTPFSAPLLYVQLETPDLLSRSADSPDLFVP</sequence>
<keyword evidence="1" id="KW-0472">Membrane</keyword>
<gene>
    <name evidence="2" type="ORF">Bca52824_081940</name>
</gene>
<dbReference type="Proteomes" id="UP000886595">
    <property type="component" value="Unassembled WGS sequence"/>
</dbReference>
<dbReference type="EMBL" id="JAAMPC010000016">
    <property type="protein sequence ID" value="KAG2251804.1"/>
    <property type="molecule type" value="Genomic_DNA"/>
</dbReference>
<keyword evidence="1" id="KW-0812">Transmembrane</keyword>
<evidence type="ECO:0000313" key="3">
    <source>
        <dbReference type="Proteomes" id="UP000886595"/>
    </source>
</evidence>
<comment type="caution">
    <text evidence="2">The sequence shown here is derived from an EMBL/GenBank/DDBJ whole genome shotgun (WGS) entry which is preliminary data.</text>
</comment>
<keyword evidence="1" id="KW-1133">Transmembrane helix</keyword>
<feature type="transmembrane region" description="Helical" evidence="1">
    <location>
        <begin position="6"/>
        <end position="37"/>
    </location>
</feature>
<protein>
    <submittedName>
        <fullName evidence="2">Uncharacterized protein</fullName>
    </submittedName>
</protein>
<evidence type="ECO:0000313" key="2">
    <source>
        <dbReference type="EMBL" id="KAG2251804.1"/>
    </source>
</evidence>